<dbReference type="EMBL" id="BK014825">
    <property type="protein sequence ID" value="DAD77437.1"/>
    <property type="molecule type" value="Genomic_DNA"/>
</dbReference>
<reference evidence="1" key="1">
    <citation type="journal article" date="2021" name="Proc. Natl. Acad. Sci. U.S.A.">
        <title>A Catalog of Tens of Thousands of Viruses from Human Metagenomes Reveals Hidden Associations with Chronic Diseases.</title>
        <authorList>
            <person name="Tisza M.J."/>
            <person name="Buck C.B."/>
        </authorList>
    </citation>
    <scope>NUCLEOTIDE SEQUENCE</scope>
    <source>
        <strain evidence="1">Ctulf7</strain>
    </source>
</reference>
<evidence type="ECO:0008006" key="2">
    <source>
        <dbReference type="Google" id="ProtNLM"/>
    </source>
</evidence>
<organism evidence="1">
    <name type="scientific">Siphoviridae sp. ctulf7</name>
    <dbReference type="NCBI Taxonomy" id="2826505"/>
    <lineage>
        <taxon>Viruses</taxon>
        <taxon>Duplodnaviria</taxon>
        <taxon>Heunggongvirae</taxon>
        <taxon>Uroviricota</taxon>
        <taxon>Caudoviricetes</taxon>
    </lineage>
</organism>
<evidence type="ECO:0000313" key="1">
    <source>
        <dbReference type="EMBL" id="DAD77437.1"/>
    </source>
</evidence>
<protein>
    <recommendedName>
        <fullName evidence="2">DUF669 domain-containing protein</fullName>
    </recommendedName>
</protein>
<sequence>MSIWDVQITGEEQSPNDYPIAKPGTYEFEVTNATMKEYIPKQGSKIPNCAELDVTLKFKGIAENGKDVTVFDRLFFAESTIWKATAFTKCIGIFYKGMTPKNIANGCIGEVGTAEIDIHEYNGTKSNRVKKYICKDTSTPNKPIDMGSDSDELPF</sequence>
<accession>A0A8S5M558</accession>
<name>A0A8S5M558_9CAUD</name>
<proteinExistence type="predicted"/>